<dbReference type="KEGG" id="pace:A6070_08695"/>
<protein>
    <recommendedName>
        <fullName evidence="12">tRNA-dihydrouridine synthase</fullName>
        <ecNumber evidence="12">1.3.1.-</ecNumber>
    </recommendedName>
</protein>
<comment type="catalytic activity">
    <reaction evidence="10">
        <text>a 5,6-dihydrouridine in tRNA + NADP(+) = a uridine in tRNA + NADPH + H(+)</text>
        <dbReference type="Rhea" id="RHEA:23624"/>
        <dbReference type="Rhea" id="RHEA-COMP:13339"/>
        <dbReference type="Rhea" id="RHEA-COMP:13887"/>
        <dbReference type="ChEBI" id="CHEBI:15378"/>
        <dbReference type="ChEBI" id="CHEBI:57783"/>
        <dbReference type="ChEBI" id="CHEBI:58349"/>
        <dbReference type="ChEBI" id="CHEBI:65315"/>
        <dbReference type="ChEBI" id="CHEBI:74443"/>
    </reaction>
</comment>
<evidence type="ECO:0000256" key="6">
    <source>
        <dbReference type="ARBA" id="ARBA00022694"/>
    </source>
</evidence>
<feature type="active site" description="Proton donor" evidence="13">
    <location>
        <position position="99"/>
    </location>
</feature>
<feature type="domain" description="DUS-like FMN-binding" evidence="15">
    <location>
        <begin position="13"/>
        <end position="318"/>
    </location>
</feature>
<dbReference type="InterPro" id="IPR035587">
    <property type="entry name" value="DUS-like_FMN-bd"/>
</dbReference>
<dbReference type="InterPro" id="IPR001269">
    <property type="entry name" value="DUS_fam"/>
</dbReference>
<keyword evidence="6 12" id="KW-0819">tRNA processing</keyword>
<dbReference type="InterPro" id="IPR004652">
    <property type="entry name" value="DusB-like"/>
</dbReference>
<dbReference type="InterPro" id="IPR018517">
    <property type="entry name" value="tRNA_hU_synthase_CS"/>
</dbReference>
<dbReference type="Gene3D" id="3.20.20.70">
    <property type="entry name" value="Aldolase class I"/>
    <property type="match status" value="1"/>
</dbReference>
<comment type="similarity">
    <text evidence="12">Belongs to the dus family.</text>
</comment>
<comment type="cofactor">
    <cofactor evidence="1 12 14">
        <name>FMN</name>
        <dbReference type="ChEBI" id="CHEBI:58210"/>
    </cofactor>
</comment>
<dbReference type="STRING" id="29542.A6070_08695"/>
<keyword evidence="5 12" id="KW-0288">FMN</keyword>
<dbReference type="RefSeq" id="WP_072285413.1">
    <property type="nucleotide sequence ID" value="NZ_CP015455.1"/>
</dbReference>
<keyword evidence="7" id="KW-0521">NADP</keyword>
<feature type="binding site" evidence="14">
    <location>
        <begin position="16"/>
        <end position="18"/>
    </location>
    <ligand>
        <name>FMN</name>
        <dbReference type="ChEBI" id="CHEBI:58210"/>
    </ligand>
</feature>
<keyword evidence="3" id="KW-0820">tRNA-binding</keyword>
<dbReference type="EC" id="1.3.1.-" evidence="12"/>
<evidence type="ECO:0000256" key="12">
    <source>
        <dbReference type="PIRNR" id="PIRNR006621"/>
    </source>
</evidence>
<evidence type="ECO:0000256" key="14">
    <source>
        <dbReference type="PIRSR" id="PIRSR006621-2"/>
    </source>
</evidence>
<dbReference type="OrthoDB" id="9764501at2"/>
<evidence type="ECO:0000313" key="17">
    <source>
        <dbReference type="Proteomes" id="UP000182264"/>
    </source>
</evidence>
<evidence type="ECO:0000256" key="4">
    <source>
        <dbReference type="ARBA" id="ARBA00022630"/>
    </source>
</evidence>
<dbReference type="PROSITE" id="PS01136">
    <property type="entry name" value="UPF0034"/>
    <property type="match status" value="1"/>
</dbReference>
<dbReference type="NCBIfam" id="TIGR00737">
    <property type="entry name" value="nifR3_yhdG"/>
    <property type="match status" value="1"/>
</dbReference>
<feature type="binding site" evidence="14">
    <location>
        <begin position="223"/>
        <end position="224"/>
    </location>
    <ligand>
        <name>FMN</name>
        <dbReference type="ChEBI" id="CHEBI:58210"/>
    </ligand>
</feature>
<accession>A0A1L3GCD2</accession>
<dbReference type="Proteomes" id="UP000182264">
    <property type="component" value="Chromosome"/>
</dbReference>
<comment type="function">
    <text evidence="2 12">Catalyzes the synthesis of 5,6-dihydrouridine (D), a modified base found in the D-loop of most tRNAs, via the reduction of the C5-C6 double bond in target uridines.</text>
</comment>
<feature type="binding site" evidence="14">
    <location>
        <position position="168"/>
    </location>
    <ligand>
        <name>FMN</name>
        <dbReference type="ChEBI" id="CHEBI:58210"/>
    </ligand>
</feature>
<dbReference type="Pfam" id="PF01207">
    <property type="entry name" value="Dus"/>
    <property type="match status" value="1"/>
</dbReference>
<dbReference type="Gene3D" id="1.10.1200.80">
    <property type="entry name" value="Putative flavin oxidoreducatase, domain 2"/>
    <property type="match status" value="1"/>
</dbReference>
<name>A0A1L3GCD2_SYNAC</name>
<dbReference type="AlphaFoldDB" id="A0A1L3GCD2"/>
<dbReference type="InterPro" id="IPR024036">
    <property type="entry name" value="tRNA-dHydroUridine_Synthase_C"/>
</dbReference>
<dbReference type="GO" id="GO:0050660">
    <property type="term" value="F:flavin adenine dinucleotide binding"/>
    <property type="evidence" value="ECO:0007669"/>
    <property type="project" value="InterPro"/>
</dbReference>
<evidence type="ECO:0000256" key="13">
    <source>
        <dbReference type="PIRSR" id="PIRSR006621-1"/>
    </source>
</evidence>
<sequence>MKIGSLHLKHKLLLAPMAGITDLACRLIMRPFGIGLAFSEMVSANGLVLGGEATKDLLISVPEDRPLGIQLFGENPEILAEACRRIEEHCDVIDINMGCPVKKVVRSGAGSALLKNPARAAGIVAAMRKATSRPLTVKIRAGWDQACINFLEIAHIAEQEGADAVTLHPRTRSQGFSGCADWTLIATLKQQIKIPVIGSGDVFTPRDALRMLEETGCDAVMLGRGCYGNPWLAGQILDLLGGKVPHAPTTQERCEIALLHMDTFLRHNSERKTVLDMRKHLCWYARGLSGAAQFRAAVNKVEQLEELRSVVKQFFRNAEPPAEVS</sequence>
<feature type="binding site" evidence="14">
    <location>
        <position position="70"/>
    </location>
    <ligand>
        <name>FMN</name>
        <dbReference type="ChEBI" id="CHEBI:58210"/>
    </ligand>
</feature>
<dbReference type="CDD" id="cd02801">
    <property type="entry name" value="DUS_like_FMN"/>
    <property type="match status" value="1"/>
</dbReference>
<dbReference type="PANTHER" id="PTHR45846">
    <property type="entry name" value="TRNA-DIHYDROURIDINE(47) SYNTHASE [NAD(P)(+)]-LIKE"/>
    <property type="match status" value="1"/>
</dbReference>
<dbReference type="EMBL" id="CP015518">
    <property type="protein sequence ID" value="APG23600.1"/>
    <property type="molecule type" value="Genomic_DNA"/>
</dbReference>
<evidence type="ECO:0000256" key="3">
    <source>
        <dbReference type="ARBA" id="ARBA00022555"/>
    </source>
</evidence>
<evidence type="ECO:0000256" key="1">
    <source>
        <dbReference type="ARBA" id="ARBA00001917"/>
    </source>
</evidence>
<reference evidence="16 17" key="1">
    <citation type="journal article" date="2017" name="Genome Announc.">
        <title>Complete Genome Sequences of Two Acetylene-Fermenting Pelobacter acetylenicus Strains.</title>
        <authorList>
            <person name="Sutton J.M."/>
            <person name="Baesman S.M."/>
            <person name="Fierst J.L."/>
            <person name="Poret-Peterson A.T."/>
            <person name="Oremland R.S."/>
            <person name="Dunlap D.S."/>
            <person name="Akob D.M."/>
        </authorList>
    </citation>
    <scope>NUCLEOTIDE SEQUENCE [LARGE SCALE GENOMIC DNA]</scope>
    <source>
        <strain evidence="16 17">DSM 3247</strain>
    </source>
</reference>
<dbReference type="SUPFAM" id="SSF51395">
    <property type="entry name" value="FMN-linked oxidoreductases"/>
    <property type="match status" value="1"/>
</dbReference>
<evidence type="ECO:0000256" key="8">
    <source>
        <dbReference type="ARBA" id="ARBA00022884"/>
    </source>
</evidence>
<proteinExistence type="inferred from homology"/>
<dbReference type="PIRSF" id="PIRSF006621">
    <property type="entry name" value="Dus"/>
    <property type="match status" value="1"/>
</dbReference>
<evidence type="ECO:0000256" key="11">
    <source>
        <dbReference type="ARBA" id="ARBA00048802"/>
    </source>
</evidence>
<organism evidence="16 17">
    <name type="scientific">Syntrophotalea acetylenica</name>
    <name type="common">Pelobacter acetylenicus</name>
    <dbReference type="NCBI Taxonomy" id="29542"/>
    <lineage>
        <taxon>Bacteria</taxon>
        <taxon>Pseudomonadati</taxon>
        <taxon>Thermodesulfobacteriota</taxon>
        <taxon>Desulfuromonadia</taxon>
        <taxon>Desulfuromonadales</taxon>
        <taxon>Syntrophotaleaceae</taxon>
        <taxon>Syntrophotalea</taxon>
    </lineage>
</organism>
<keyword evidence="8" id="KW-0694">RNA-binding</keyword>
<keyword evidence="14" id="KW-0547">Nucleotide-binding</keyword>
<comment type="catalytic activity">
    <reaction evidence="11">
        <text>a 5,6-dihydrouridine in tRNA + NAD(+) = a uridine in tRNA + NADH + H(+)</text>
        <dbReference type="Rhea" id="RHEA:54452"/>
        <dbReference type="Rhea" id="RHEA-COMP:13339"/>
        <dbReference type="Rhea" id="RHEA-COMP:13887"/>
        <dbReference type="ChEBI" id="CHEBI:15378"/>
        <dbReference type="ChEBI" id="CHEBI:57540"/>
        <dbReference type="ChEBI" id="CHEBI:57945"/>
        <dbReference type="ChEBI" id="CHEBI:65315"/>
        <dbReference type="ChEBI" id="CHEBI:74443"/>
    </reaction>
</comment>
<dbReference type="PANTHER" id="PTHR45846:SF1">
    <property type="entry name" value="TRNA-DIHYDROURIDINE(47) SYNTHASE [NAD(P)(+)]-LIKE"/>
    <property type="match status" value="1"/>
</dbReference>
<keyword evidence="17" id="KW-1185">Reference proteome</keyword>
<evidence type="ECO:0000256" key="5">
    <source>
        <dbReference type="ARBA" id="ARBA00022643"/>
    </source>
</evidence>
<evidence type="ECO:0000259" key="15">
    <source>
        <dbReference type="Pfam" id="PF01207"/>
    </source>
</evidence>
<keyword evidence="4 12" id="KW-0285">Flavoprotein</keyword>
<dbReference type="GO" id="GO:0017150">
    <property type="term" value="F:tRNA dihydrouridine synthase activity"/>
    <property type="evidence" value="ECO:0007669"/>
    <property type="project" value="InterPro"/>
</dbReference>
<evidence type="ECO:0000313" key="16">
    <source>
        <dbReference type="EMBL" id="APG23600.1"/>
    </source>
</evidence>
<feature type="binding site" evidence="14">
    <location>
        <position position="138"/>
    </location>
    <ligand>
        <name>FMN</name>
        <dbReference type="ChEBI" id="CHEBI:58210"/>
    </ligand>
</feature>
<keyword evidence="9 12" id="KW-0560">Oxidoreductase</keyword>
<dbReference type="InterPro" id="IPR013785">
    <property type="entry name" value="Aldolase_TIM"/>
</dbReference>
<evidence type="ECO:0000256" key="9">
    <source>
        <dbReference type="ARBA" id="ARBA00023002"/>
    </source>
</evidence>
<evidence type="ECO:0000256" key="10">
    <source>
        <dbReference type="ARBA" id="ARBA00048205"/>
    </source>
</evidence>
<evidence type="ECO:0000256" key="7">
    <source>
        <dbReference type="ARBA" id="ARBA00022857"/>
    </source>
</evidence>
<gene>
    <name evidence="16" type="ORF">A7E75_00090</name>
</gene>
<evidence type="ECO:0000256" key="2">
    <source>
        <dbReference type="ARBA" id="ARBA00002790"/>
    </source>
</evidence>
<dbReference type="GO" id="GO:0000049">
    <property type="term" value="F:tRNA binding"/>
    <property type="evidence" value="ECO:0007669"/>
    <property type="project" value="UniProtKB-KW"/>
</dbReference>